<evidence type="ECO:0000313" key="2">
    <source>
        <dbReference type="Proteomes" id="UP000246050"/>
    </source>
</evidence>
<proteinExistence type="predicted"/>
<organism evidence="1 2">
    <name type="scientific">Micromonospora sicca</name>
    <dbReference type="NCBI Taxonomy" id="2202420"/>
    <lineage>
        <taxon>Bacteria</taxon>
        <taxon>Bacillati</taxon>
        <taxon>Actinomycetota</taxon>
        <taxon>Actinomycetes</taxon>
        <taxon>Micromonosporales</taxon>
        <taxon>Micromonosporaceae</taxon>
        <taxon>Micromonospora</taxon>
    </lineage>
</organism>
<dbReference type="RefSeq" id="WP_109801105.1">
    <property type="nucleotide sequence ID" value="NZ_QGKS01000169.1"/>
</dbReference>
<gene>
    <name evidence="1" type="ORF">DKT69_08925</name>
</gene>
<protein>
    <submittedName>
        <fullName evidence="1">Uncharacterized protein</fullName>
    </submittedName>
</protein>
<sequence length="438" mass="45697">MTTDNKAPVPVWTLATEAVSVPKVLGDEGMTPARLAELRTVLATLADSPIATLEAHPMSTKRDRNGGIPLHAASPLAQQLSQLVAQTAKSAPPTLNVAATGDVLYRMVIPAKVAAQVGKGLVKPMAAKASAAGIRGALVNSTGGIAAHATFVPVAGKAAVAGAATGSATTAGVAAASAGALTVAAPLVLMAVAVGVSAYADHQRQKAIERITDLLEQLHEDNLENERSELDGCRDAIDKATSVLLDQGRIGLSLGLDSSSYAISTAIERTNRRLTKWQDALAKLPDGPVEVGALTTSFPGINEEGGAFRAHLELARLAIALKRRVLVLQAVEHAQQAGTNNPFKSFIGTLRDDERRVDELESGINSVLLRLSTLELRRHGGFRSIMFTQGEVDDLLKAAYRLRALGDGLNVGIHQADVAIEIERSSDGSLVVFPAVAA</sequence>
<dbReference type="AlphaFoldDB" id="A0A317DND4"/>
<dbReference type="Proteomes" id="UP000246050">
    <property type="component" value="Unassembled WGS sequence"/>
</dbReference>
<accession>A0A317DND4</accession>
<reference evidence="1 2" key="1">
    <citation type="submission" date="2018-05" db="EMBL/GenBank/DDBJ databases">
        <title>Micromonosporas from Atacama Desert.</title>
        <authorList>
            <person name="Carro L."/>
            <person name="Golinska P."/>
            <person name="Klenk H.-P."/>
            <person name="Goodfellow M."/>
        </authorList>
    </citation>
    <scope>NUCLEOTIDE SEQUENCE [LARGE SCALE GENOMIC DNA]</scope>
    <source>
        <strain evidence="1 2">4G51</strain>
    </source>
</reference>
<dbReference type="EMBL" id="QGKS01000169">
    <property type="protein sequence ID" value="PWR15834.1"/>
    <property type="molecule type" value="Genomic_DNA"/>
</dbReference>
<name>A0A317DND4_9ACTN</name>
<dbReference type="OrthoDB" id="4380893at2"/>
<comment type="caution">
    <text evidence="1">The sequence shown here is derived from an EMBL/GenBank/DDBJ whole genome shotgun (WGS) entry which is preliminary data.</text>
</comment>
<evidence type="ECO:0000313" key="1">
    <source>
        <dbReference type="EMBL" id="PWR15834.1"/>
    </source>
</evidence>